<comment type="miscellaneous">
    <text evidence="3">A lyase-type mechanism (elimination/hydration) is suggested for the cleavage of the lactyl ether bond of MurNAc 6-phosphate, with the formation of an alpha,beta-unsaturated aldehyde intermediate with (E)-stereochemistry, followed by the syn addition of water to give product.</text>
</comment>
<comment type="catalytic activity">
    <reaction evidence="3">
        <text>N-acetyl-D-muramate 6-phosphate + H2O = N-acetyl-D-glucosamine 6-phosphate + (R)-lactate</text>
        <dbReference type="Rhea" id="RHEA:26410"/>
        <dbReference type="ChEBI" id="CHEBI:15377"/>
        <dbReference type="ChEBI" id="CHEBI:16004"/>
        <dbReference type="ChEBI" id="CHEBI:57513"/>
        <dbReference type="ChEBI" id="CHEBI:58722"/>
        <dbReference type="EC" id="4.2.1.126"/>
    </reaction>
</comment>
<dbReference type="SUPFAM" id="SSF53697">
    <property type="entry name" value="SIS domain"/>
    <property type="match status" value="1"/>
</dbReference>
<dbReference type="NCBIfam" id="NF009222">
    <property type="entry name" value="PRK12570.1"/>
    <property type="match status" value="1"/>
</dbReference>
<dbReference type="PROSITE" id="PS01272">
    <property type="entry name" value="GCKR"/>
    <property type="match status" value="1"/>
</dbReference>
<name>A0A410Q9D9_9FIRM</name>
<dbReference type="PANTHER" id="PTHR10088:SF4">
    <property type="entry name" value="GLUCOKINASE REGULATORY PROTEIN"/>
    <property type="match status" value="1"/>
</dbReference>
<keyword evidence="6" id="KW-1185">Reference proteome</keyword>
<dbReference type="Gene3D" id="3.40.50.10490">
    <property type="entry name" value="Glucose-6-phosphate isomerase like protein, domain 1"/>
    <property type="match status" value="1"/>
</dbReference>
<accession>A0A410Q9D9</accession>
<dbReference type="CDD" id="cd05007">
    <property type="entry name" value="SIS_Etherase"/>
    <property type="match status" value="1"/>
</dbReference>
<dbReference type="NCBIfam" id="TIGR00274">
    <property type="entry name" value="N-acetylmuramic acid 6-phosphate etherase"/>
    <property type="match status" value="1"/>
</dbReference>
<dbReference type="GO" id="GO:0097173">
    <property type="term" value="P:N-acetylmuramic acid catabolic process"/>
    <property type="evidence" value="ECO:0007669"/>
    <property type="project" value="UniProtKB-UniPathway"/>
</dbReference>
<gene>
    <name evidence="3 5" type="primary">murQ</name>
    <name evidence="5" type="ORF">EQM13_02915</name>
</gene>
<evidence type="ECO:0000313" key="6">
    <source>
        <dbReference type="Proteomes" id="UP000287969"/>
    </source>
</evidence>
<dbReference type="RefSeq" id="WP_128751910.1">
    <property type="nucleotide sequence ID" value="NZ_CP035282.1"/>
</dbReference>
<dbReference type="InterPro" id="IPR001347">
    <property type="entry name" value="SIS_dom"/>
</dbReference>
<comment type="pathway">
    <text evidence="3">Amino-sugar metabolism; N-acetylmuramate degradation.</text>
</comment>
<feature type="active site" description="Proton donor" evidence="3">
    <location>
        <position position="83"/>
    </location>
</feature>
<evidence type="ECO:0000313" key="5">
    <source>
        <dbReference type="EMBL" id="QAT60600.1"/>
    </source>
</evidence>
<evidence type="ECO:0000259" key="4">
    <source>
        <dbReference type="PROSITE" id="PS51464"/>
    </source>
</evidence>
<evidence type="ECO:0000256" key="2">
    <source>
        <dbReference type="ARBA" id="ARBA00023277"/>
    </source>
</evidence>
<dbReference type="NCBIfam" id="NF003915">
    <property type="entry name" value="PRK05441.1"/>
    <property type="match status" value="1"/>
</dbReference>
<comment type="similarity">
    <text evidence="3">Belongs to the GCKR-like family. MurNAc-6-P etherase subfamily.</text>
</comment>
<comment type="function">
    <text evidence="3">Specifically catalyzes the cleavage of the D-lactyl ether substituent of MurNAc 6-phosphate, producing GlcNAc 6-phosphate and D-lactate.</text>
</comment>
<comment type="subunit">
    <text evidence="3">Homodimer.</text>
</comment>
<proteinExistence type="inferred from homology"/>
<protein>
    <recommendedName>
        <fullName evidence="3">N-acetylmuramic acid 6-phosphate etherase</fullName>
        <shortName evidence="3">MurNAc-6-P etherase</shortName>
        <ecNumber evidence="3">4.2.1.126</ecNumber>
    </recommendedName>
    <alternativeName>
        <fullName evidence="3">N-acetylmuramic acid 6-phosphate hydrolase</fullName>
    </alternativeName>
    <alternativeName>
        <fullName evidence="3">N-acetylmuramic acid 6-phosphate lyase</fullName>
    </alternativeName>
</protein>
<feature type="active site" evidence="3">
    <location>
        <position position="114"/>
    </location>
</feature>
<dbReference type="OrthoDB" id="9813395at2"/>
<keyword evidence="1 3" id="KW-0456">Lyase</keyword>
<evidence type="ECO:0000256" key="1">
    <source>
        <dbReference type="ARBA" id="ARBA00023239"/>
    </source>
</evidence>
<dbReference type="UniPathway" id="UPA00342"/>
<dbReference type="GO" id="GO:0016835">
    <property type="term" value="F:carbon-oxygen lyase activity"/>
    <property type="evidence" value="ECO:0007669"/>
    <property type="project" value="UniProtKB-UniRule"/>
</dbReference>
<dbReference type="KEGG" id="spoa:EQM13_02915"/>
<evidence type="ECO:0000256" key="3">
    <source>
        <dbReference type="HAMAP-Rule" id="MF_00068"/>
    </source>
</evidence>
<keyword evidence="2 3" id="KW-0119">Carbohydrate metabolism</keyword>
<dbReference type="EMBL" id="CP035282">
    <property type="protein sequence ID" value="QAT60600.1"/>
    <property type="molecule type" value="Genomic_DNA"/>
</dbReference>
<reference evidence="6" key="1">
    <citation type="submission" date="2019-01" db="EMBL/GenBank/DDBJ databases">
        <title>Draft genomes of a novel of Sporanaerobacter strains.</title>
        <authorList>
            <person name="Ma S."/>
        </authorList>
    </citation>
    <scope>NUCLEOTIDE SEQUENCE [LARGE SCALE GENOMIC DNA]</scope>
    <source>
        <strain evidence="6">NJN-17</strain>
    </source>
</reference>
<dbReference type="Gene3D" id="1.10.8.1080">
    <property type="match status" value="1"/>
</dbReference>
<dbReference type="Pfam" id="PF22645">
    <property type="entry name" value="GKRP_SIS_N"/>
    <property type="match status" value="1"/>
</dbReference>
<dbReference type="HAMAP" id="MF_00068">
    <property type="entry name" value="MurQ"/>
    <property type="match status" value="1"/>
</dbReference>
<dbReference type="GO" id="GO:0097367">
    <property type="term" value="F:carbohydrate derivative binding"/>
    <property type="evidence" value="ECO:0007669"/>
    <property type="project" value="InterPro"/>
</dbReference>
<organism evidence="5 6">
    <name type="scientific">Acidilutibacter cellobiosedens</name>
    <dbReference type="NCBI Taxonomy" id="2507161"/>
    <lineage>
        <taxon>Bacteria</taxon>
        <taxon>Bacillati</taxon>
        <taxon>Bacillota</taxon>
        <taxon>Tissierellia</taxon>
        <taxon>Tissierellales</taxon>
        <taxon>Acidilutibacteraceae</taxon>
        <taxon>Acidilutibacter</taxon>
    </lineage>
</organism>
<feature type="domain" description="SIS" evidence="4">
    <location>
        <begin position="55"/>
        <end position="218"/>
    </location>
</feature>
<dbReference type="Proteomes" id="UP000287969">
    <property type="component" value="Chromosome"/>
</dbReference>
<dbReference type="InterPro" id="IPR005486">
    <property type="entry name" value="Glucokinase_regulatory_CS"/>
</dbReference>
<dbReference type="PANTHER" id="PTHR10088">
    <property type="entry name" value="GLUCOKINASE REGULATORY PROTEIN"/>
    <property type="match status" value="1"/>
</dbReference>
<dbReference type="PROSITE" id="PS51464">
    <property type="entry name" value="SIS"/>
    <property type="match status" value="1"/>
</dbReference>
<dbReference type="GO" id="GO:0009254">
    <property type="term" value="P:peptidoglycan turnover"/>
    <property type="evidence" value="ECO:0007669"/>
    <property type="project" value="TreeGrafter"/>
</dbReference>
<dbReference type="InterPro" id="IPR005488">
    <property type="entry name" value="Etherase_MurQ"/>
</dbReference>
<dbReference type="InterPro" id="IPR040190">
    <property type="entry name" value="MURQ/GCKR"/>
</dbReference>
<dbReference type="GO" id="GO:0046348">
    <property type="term" value="P:amino sugar catabolic process"/>
    <property type="evidence" value="ECO:0007669"/>
    <property type="project" value="InterPro"/>
</dbReference>
<dbReference type="AlphaFoldDB" id="A0A410Q9D9"/>
<dbReference type="InterPro" id="IPR046348">
    <property type="entry name" value="SIS_dom_sf"/>
</dbReference>
<dbReference type="GO" id="GO:0016803">
    <property type="term" value="F:ether hydrolase activity"/>
    <property type="evidence" value="ECO:0007669"/>
    <property type="project" value="TreeGrafter"/>
</dbReference>
<dbReference type="EC" id="4.2.1.126" evidence="3"/>
<sequence length="298" mass="32126">MNTEKAITEERNPDTMDIDLLSTEDMLKKINDEDKKVAYAVEREIPNIAKAVDEIGNRLQNGGRLIYIGAGTSGRLGVLDASECPPTFSTDPQLVQGIIAGGDSALRISAEGAEDDYSGGKKDLKDKNITSKDAIVGIAASGTTPYVIGALEYAKGIGAYTSGICCIKETPMSRFTDVMITPIVGPEAIAGSTRMKAGTAQKLVLNMISTGVMIKLGKVCGNLMVNVKASNKKLVKRAKGIVKQVTDADEEYIQKVLEENNYDVKLVIVMILANIDSKEAQRILNREGNIRKALKWSK</sequence>
<dbReference type="FunFam" id="3.40.50.10490:FF:000014">
    <property type="entry name" value="N-acetylmuramic acid 6-phosphate etherase"/>
    <property type="match status" value="1"/>
</dbReference>